<keyword evidence="5" id="KW-0808">Transferase</keyword>
<keyword evidence="8" id="KW-0175">Coiled coil</keyword>
<dbReference type="EMBL" id="CP032097">
    <property type="protein sequence ID" value="AXX94890.1"/>
    <property type="molecule type" value="Genomic_DNA"/>
</dbReference>
<keyword evidence="14" id="KW-1185">Reference proteome</keyword>
<dbReference type="SUPFAM" id="SSF55874">
    <property type="entry name" value="ATPase domain of HSP90 chaperone/DNA topoisomerase II/histidine kinase"/>
    <property type="match status" value="1"/>
</dbReference>
<feature type="transmembrane region" description="Helical" evidence="9">
    <location>
        <begin position="159"/>
        <end position="177"/>
    </location>
</feature>
<keyword evidence="7" id="KW-0902">Two-component regulatory system</keyword>
<evidence type="ECO:0000256" key="5">
    <source>
        <dbReference type="ARBA" id="ARBA00022679"/>
    </source>
</evidence>
<proteinExistence type="predicted"/>
<evidence type="ECO:0000313" key="14">
    <source>
        <dbReference type="Proteomes" id="UP000262582"/>
    </source>
</evidence>
<evidence type="ECO:0000259" key="11">
    <source>
        <dbReference type="PROSITE" id="PS50885"/>
    </source>
</evidence>
<dbReference type="PRINTS" id="PR00344">
    <property type="entry name" value="BCTRLSENSOR"/>
</dbReference>
<dbReference type="SMART" id="SM00387">
    <property type="entry name" value="HATPase_c"/>
    <property type="match status" value="1"/>
</dbReference>
<evidence type="ECO:0000256" key="1">
    <source>
        <dbReference type="ARBA" id="ARBA00000085"/>
    </source>
</evidence>
<dbReference type="InterPro" id="IPR003660">
    <property type="entry name" value="HAMP_dom"/>
</dbReference>
<dbReference type="AlphaFoldDB" id="A0A347U7R2"/>
<evidence type="ECO:0000256" key="8">
    <source>
        <dbReference type="SAM" id="Coils"/>
    </source>
</evidence>
<evidence type="ECO:0000256" key="6">
    <source>
        <dbReference type="ARBA" id="ARBA00022777"/>
    </source>
</evidence>
<sequence length="619" mass="72362">MSFKYRFILSFVVLEVFFILLIVSFNFNVISNSSKQLINEKIDLNISFLKNLIIIPLSIYDLATLDNITENTANLKYINSIIILDSKNNIVSSKFRFKYKSIEEILKIKSDENLSSDEDEYELRYEEFKEDDTYIGSMYVIFDHSKNRIFLNETKNNNILIILIEIFISSILAFIVGNKLNKKLIHLSEVAKNIGKNKEIKIPYLKLNDEIGILSKSLNQMQINLENRNKDLKNLTKDLVNQKFELIEIQKYKDLFFANMSHELKTPLNSINILSSIMMNNKKGNLDEIQIKNLTIINDCGKKLLDLINDIMDISRIEAGEVIINSRHFNFYESINKIYDMFLIQVEKKGLEFIFKNDSSIEFIRNDEKLIGQILINLLSNAIKFTNKGKIEFIINNKNEYIEFIVRDEGIGIENDKLEYIFERFKQIDGKLNRKYGGTGLGLAICKELTKILYGKISVKSELEKGSEFTVLIKKNLDGQDSILPQITKQVDKKNTFIKTEKFEEKKNKNIIILNNDPMYYFEIVLKLKKKFFLVKQITSFENLLLELENEKTSYDKIVIDLDFINEPNLKEFLKMKNNNLFIVTSDIHKLDEELKNIIQGIIEKTNKEKFLETLFLDT</sequence>
<reference evidence="12 14" key="2">
    <citation type="submission" date="2018-08" db="EMBL/GenBank/DDBJ databases">
        <title>Complete genome of the Arcobacter ellisii type strain LMG 26155.</title>
        <authorList>
            <person name="Miller W.G."/>
            <person name="Yee E."/>
            <person name="Bono J.L."/>
        </authorList>
    </citation>
    <scope>NUCLEOTIDE SEQUENCE [LARGE SCALE GENOMIC DNA]</scope>
    <source>
        <strain evidence="12 14">LMG 26155</strain>
    </source>
</reference>
<feature type="transmembrane region" description="Helical" evidence="9">
    <location>
        <begin position="7"/>
        <end position="27"/>
    </location>
</feature>
<dbReference type="InterPro" id="IPR050736">
    <property type="entry name" value="Sensor_HK_Regulatory"/>
</dbReference>
<dbReference type="InterPro" id="IPR003661">
    <property type="entry name" value="HisK_dim/P_dom"/>
</dbReference>
<dbReference type="InterPro" id="IPR005467">
    <property type="entry name" value="His_kinase_dom"/>
</dbReference>
<comment type="subcellular location">
    <subcellularLocation>
        <location evidence="2">Membrane</location>
    </subcellularLocation>
</comment>
<dbReference type="InterPro" id="IPR036890">
    <property type="entry name" value="HATPase_C_sf"/>
</dbReference>
<feature type="domain" description="HAMP" evidence="11">
    <location>
        <begin position="178"/>
        <end position="230"/>
    </location>
</feature>
<keyword evidence="9" id="KW-1133">Transmembrane helix</keyword>
<keyword evidence="4" id="KW-0597">Phosphoprotein</keyword>
<evidence type="ECO:0000313" key="12">
    <source>
        <dbReference type="EMBL" id="AXX94890.1"/>
    </source>
</evidence>
<dbReference type="SMART" id="SM00388">
    <property type="entry name" value="HisKA"/>
    <property type="match status" value="1"/>
</dbReference>
<dbReference type="GO" id="GO:0000155">
    <property type="term" value="F:phosphorelay sensor kinase activity"/>
    <property type="evidence" value="ECO:0007669"/>
    <property type="project" value="InterPro"/>
</dbReference>
<dbReference type="EC" id="2.7.13.3" evidence="3"/>
<dbReference type="CDD" id="cd00082">
    <property type="entry name" value="HisKA"/>
    <property type="match status" value="1"/>
</dbReference>
<organism evidence="13 15">
    <name type="scientific">Arcobacter ellisii</name>
    <dbReference type="NCBI Taxonomy" id="913109"/>
    <lineage>
        <taxon>Bacteria</taxon>
        <taxon>Pseudomonadati</taxon>
        <taxon>Campylobacterota</taxon>
        <taxon>Epsilonproteobacteria</taxon>
        <taxon>Campylobacterales</taxon>
        <taxon>Arcobacteraceae</taxon>
        <taxon>Arcobacter</taxon>
    </lineage>
</organism>
<dbReference type="KEGG" id="aell:AELL_1223"/>
<dbReference type="PANTHER" id="PTHR43711">
    <property type="entry name" value="TWO-COMPONENT HISTIDINE KINASE"/>
    <property type="match status" value="1"/>
</dbReference>
<dbReference type="InterPro" id="IPR003594">
    <property type="entry name" value="HATPase_dom"/>
</dbReference>
<evidence type="ECO:0000313" key="13">
    <source>
        <dbReference type="EMBL" id="RXI28730.1"/>
    </source>
</evidence>
<dbReference type="RefSeq" id="WP_118917098.1">
    <property type="nucleotide sequence ID" value="NZ_CP032097.1"/>
</dbReference>
<dbReference type="Pfam" id="PF00512">
    <property type="entry name" value="HisKA"/>
    <property type="match status" value="1"/>
</dbReference>
<comment type="catalytic activity">
    <reaction evidence="1">
        <text>ATP + protein L-histidine = ADP + protein N-phospho-L-histidine.</text>
        <dbReference type="EC" id="2.7.13.3"/>
    </reaction>
</comment>
<reference evidence="13 15" key="1">
    <citation type="submission" date="2017-09" db="EMBL/GenBank/DDBJ databases">
        <title>Genomics of the genus Arcobacter.</title>
        <authorList>
            <person name="Perez-Cataluna A."/>
            <person name="Figueras M.J."/>
            <person name="Salas-Masso N."/>
        </authorList>
    </citation>
    <scope>NUCLEOTIDE SEQUENCE [LARGE SCALE GENOMIC DNA]</scope>
    <source>
        <strain evidence="13 15">CECT 7837</strain>
    </source>
</reference>
<dbReference type="PROSITE" id="PS50885">
    <property type="entry name" value="HAMP"/>
    <property type="match status" value="1"/>
</dbReference>
<dbReference type="EMBL" id="NXIG01000020">
    <property type="protein sequence ID" value="RXI28730.1"/>
    <property type="molecule type" value="Genomic_DNA"/>
</dbReference>
<dbReference type="Proteomes" id="UP000262582">
    <property type="component" value="Chromosome"/>
</dbReference>
<dbReference type="Gene3D" id="6.10.340.10">
    <property type="match status" value="1"/>
</dbReference>
<dbReference type="InterPro" id="IPR036097">
    <property type="entry name" value="HisK_dim/P_sf"/>
</dbReference>
<dbReference type="PROSITE" id="PS50109">
    <property type="entry name" value="HIS_KIN"/>
    <property type="match status" value="1"/>
</dbReference>
<dbReference type="PANTHER" id="PTHR43711:SF26">
    <property type="entry name" value="SENSOR HISTIDINE KINASE RCSC"/>
    <property type="match status" value="1"/>
</dbReference>
<protein>
    <recommendedName>
        <fullName evidence="3">histidine kinase</fullName>
        <ecNumber evidence="3">2.7.13.3</ecNumber>
    </recommendedName>
</protein>
<evidence type="ECO:0000313" key="15">
    <source>
        <dbReference type="Proteomes" id="UP000290588"/>
    </source>
</evidence>
<dbReference type="GO" id="GO:0016020">
    <property type="term" value="C:membrane"/>
    <property type="evidence" value="ECO:0007669"/>
    <property type="project" value="UniProtKB-SubCell"/>
</dbReference>
<dbReference type="SUPFAM" id="SSF47384">
    <property type="entry name" value="Homodimeric domain of signal transducing histidine kinase"/>
    <property type="match status" value="1"/>
</dbReference>
<dbReference type="Gene3D" id="3.30.565.10">
    <property type="entry name" value="Histidine kinase-like ATPase, C-terminal domain"/>
    <property type="match status" value="1"/>
</dbReference>
<evidence type="ECO:0000256" key="2">
    <source>
        <dbReference type="ARBA" id="ARBA00004370"/>
    </source>
</evidence>
<evidence type="ECO:0000259" key="10">
    <source>
        <dbReference type="PROSITE" id="PS50109"/>
    </source>
</evidence>
<dbReference type="FunFam" id="3.30.565.10:FF:000010">
    <property type="entry name" value="Sensor histidine kinase RcsC"/>
    <property type="match status" value="1"/>
</dbReference>
<evidence type="ECO:0000256" key="7">
    <source>
        <dbReference type="ARBA" id="ARBA00023012"/>
    </source>
</evidence>
<evidence type="ECO:0000256" key="3">
    <source>
        <dbReference type="ARBA" id="ARBA00012438"/>
    </source>
</evidence>
<evidence type="ECO:0000256" key="4">
    <source>
        <dbReference type="ARBA" id="ARBA00022553"/>
    </source>
</evidence>
<keyword evidence="9" id="KW-0812">Transmembrane</keyword>
<dbReference type="Proteomes" id="UP000290588">
    <property type="component" value="Unassembled WGS sequence"/>
</dbReference>
<feature type="domain" description="Histidine kinase" evidence="10">
    <location>
        <begin position="259"/>
        <end position="477"/>
    </location>
</feature>
<dbReference type="CDD" id="cd16922">
    <property type="entry name" value="HATPase_EvgS-ArcB-TorS-like"/>
    <property type="match status" value="1"/>
</dbReference>
<dbReference type="Pfam" id="PF02518">
    <property type="entry name" value="HATPase_c"/>
    <property type="match status" value="1"/>
</dbReference>
<feature type="coiled-coil region" evidence="8">
    <location>
        <begin position="215"/>
        <end position="242"/>
    </location>
</feature>
<evidence type="ECO:0000256" key="9">
    <source>
        <dbReference type="SAM" id="Phobius"/>
    </source>
</evidence>
<keyword evidence="9" id="KW-0472">Membrane</keyword>
<dbReference type="CDD" id="cd06225">
    <property type="entry name" value="HAMP"/>
    <property type="match status" value="1"/>
</dbReference>
<dbReference type="Pfam" id="PF00672">
    <property type="entry name" value="HAMP"/>
    <property type="match status" value="1"/>
</dbReference>
<keyword evidence="6 12" id="KW-0418">Kinase</keyword>
<accession>A0A347U7R2</accession>
<gene>
    <name evidence="12" type="ORF">AELL_1223</name>
    <name evidence="13" type="ORF">CP962_13715</name>
</gene>
<dbReference type="InterPro" id="IPR004358">
    <property type="entry name" value="Sig_transdc_His_kin-like_C"/>
</dbReference>
<name>A0A347U7R2_9BACT</name>
<dbReference type="Gene3D" id="1.10.287.130">
    <property type="match status" value="1"/>
</dbReference>
<dbReference type="OrthoDB" id="177675at2"/>